<evidence type="ECO:0000256" key="1">
    <source>
        <dbReference type="SAM" id="MobiDB-lite"/>
    </source>
</evidence>
<gene>
    <name evidence="2" type="ORF">GCM10025881_33410</name>
</gene>
<dbReference type="Proteomes" id="UP001157034">
    <property type="component" value="Unassembled WGS sequence"/>
</dbReference>
<feature type="region of interest" description="Disordered" evidence="1">
    <location>
        <begin position="1"/>
        <end position="23"/>
    </location>
</feature>
<organism evidence="2 3">
    <name type="scientific">Pseudolysinimonas kribbensis</name>
    <dbReference type="NCBI Taxonomy" id="433641"/>
    <lineage>
        <taxon>Bacteria</taxon>
        <taxon>Bacillati</taxon>
        <taxon>Actinomycetota</taxon>
        <taxon>Actinomycetes</taxon>
        <taxon>Micrococcales</taxon>
        <taxon>Microbacteriaceae</taxon>
        <taxon>Pseudolysinimonas</taxon>
    </lineage>
</organism>
<dbReference type="EMBL" id="BSVB01000001">
    <property type="protein sequence ID" value="GMA96517.1"/>
    <property type="molecule type" value="Genomic_DNA"/>
</dbReference>
<name>A0ABQ6K940_9MICO</name>
<comment type="caution">
    <text evidence="2">The sequence shown here is derived from an EMBL/GenBank/DDBJ whole genome shotgun (WGS) entry which is preliminary data.</text>
</comment>
<reference evidence="3" key="1">
    <citation type="journal article" date="2019" name="Int. J. Syst. Evol. Microbiol.">
        <title>The Global Catalogue of Microorganisms (GCM) 10K type strain sequencing project: providing services to taxonomists for standard genome sequencing and annotation.</title>
        <authorList>
            <consortium name="The Broad Institute Genomics Platform"/>
            <consortium name="The Broad Institute Genome Sequencing Center for Infectious Disease"/>
            <person name="Wu L."/>
            <person name="Ma J."/>
        </authorList>
    </citation>
    <scope>NUCLEOTIDE SEQUENCE [LARGE SCALE GENOMIC DNA]</scope>
    <source>
        <strain evidence="3">NBRC 108894</strain>
    </source>
</reference>
<evidence type="ECO:0000313" key="3">
    <source>
        <dbReference type="Proteomes" id="UP001157034"/>
    </source>
</evidence>
<accession>A0ABQ6K940</accession>
<protein>
    <submittedName>
        <fullName evidence="2">Uncharacterized protein</fullName>
    </submittedName>
</protein>
<proteinExistence type="predicted"/>
<keyword evidence="3" id="KW-1185">Reference proteome</keyword>
<sequence>MQRRERIVGDLRAGSAHGGDEARLAGARIPDERHVGDGLQLQPDVALPAVRAEKREPGRLAFRCRKSRIAEPALAARGDDDLQTRGIQVGEHGSVGILDDRADRHREHETLPRVPRAVIAHARAAVAA</sequence>
<evidence type="ECO:0000313" key="2">
    <source>
        <dbReference type="EMBL" id="GMA96517.1"/>
    </source>
</evidence>